<feature type="domain" description="Methyltransferase type 11" evidence="2">
    <location>
        <begin position="112"/>
        <end position="207"/>
    </location>
</feature>
<dbReference type="PANTHER" id="PTHR45036">
    <property type="entry name" value="METHYLTRANSFERASE LIKE 7B"/>
    <property type="match status" value="1"/>
</dbReference>
<proteinExistence type="predicted"/>
<dbReference type="PANTHER" id="PTHR45036:SF1">
    <property type="entry name" value="METHYLTRANSFERASE LIKE 7A"/>
    <property type="match status" value="1"/>
</dbReference>
<dbReference type="InterPro" id="IPR013216">
    <property type="entry name" value="Methyltransf_11"/>
</dbReference>
<sequence length="275" mass="29095">MERVIARGGPASTTTRVAREGGRRLTRSCSCRSSRREALGLGAAAALSLGPARFASCATTTTTTSERANRIARDYDRYSRNYDGLEVGEMAKAFELDDLRSVAVSKASGRTLEIGIGTGLNLELYDFERVSHLTGLDISSGMLQKSGERVASKGLGGKVDLVRGDAASLPFENDSFDSVVVSYSLCVVPDAPSSLAEIARVLKPSGSGFIVEHISSDIGPLAAYQGLLSPFITTFGKGCDPSKDIPALARQSGLVVHDLDRRVLGTVAYMRVTAA</sequence>
<dbReference type="EMBL" id="CP151503">
    <property type="protein sequence ID" value="WZN60741.1"/>
    <property type="molecule type" value="Genomic_DNA"/>
</dbReference>
<evidence type="ECO:0000256" key="1">
    <source>
        <dbReference type="SAM" id="MobiDB-lite"/>
    </source>
</evidence>
<feature type="region of interest" description="Disordered" evidence="1">
    <location>
        <begin position="1"/>
        <end position="20"/>
    </location>
</feature>
<evidence type="ECO:0000313" key="4">
    <source>
        <dbReference type="Proteomes" id="UP001472866"/>
    </source>
</evidence>
<evidence type="ECO:0000259" key="2">
    <source>
        <dbReference type="Pfam" id="PF08241"/>
    </source>
</evidence>
<dbReference type="Proteomes" id="UP001472866">
    <property type="component" value="Chromosome 03"/>
</dbReference>
<organism evidence="3 4">
    <name type="scientific">Chloropicon roscoffensis</name>
    <dbReference type="NCBI Taxonomy" id="1461544"/>
    <lineage>
        <taxon>Eukaryota</taxon>
        <taxon>Viridiplantae</taxon>
        <taxon>Chlorophyta</taxon>
        <taxon>Chloropicophyceae</taxon>
        <taxon>Chloropicales</taxon>
        <taxon>Chloropicaceae</taxon>
        <taxon>Chloropicon</taxon>
    </lineage>
</organism>
<dbReference type="AlphaFoldDB" id="A0AAX4P416"/>
<accession>A0AAX4P416</accession>
<dbReference type="Gene3D" id="3.40.50.150">
    <property type="entry name" value="Vaccinia Virus protein VP39"/>
    <property type="match status" value="1"/>
</dbReference>
<dbReference type="Pfam" id="PF08241">
    <property type="entry name" value="Methyltransf_11"/>
    <property type="match status" value="1"/>
</dbReference>
<gene>
    <name evidence="3" type="ORF">HKI87_03g22750</name>
</gene>
<dbReference type="SUPFAM" id="SSF53335">
    <property type="entry name" value="S-adenosyl-L-methionine-dependent methyltransferases"/>
    <property type="match status" value="1"/>
</dbReference>
<evidence type="ECO:0000313" key="3">
    <source>
        <dbReference type="EMBL" id="WZN60741.1"/>
    </source>
</evidence>
<dbReference type="InterPro" id="IPR052356">
    <property type="entry name" value="Thiol_S-MT"/>
</dbReference>
<dbReference type="GO" id="GO:0008757">
    <property type="term" value="F:S-adenosylmethionine-dependent methyltransferase activity"/>
    <property type="evidence" value="ECO:0007669"/>
    <property type="project" value="InterPro"/>
</dbReference>
<protein>
    <submittedName>
        <fullName evidence="3">Phosphatidylethanolamine N-methyltransferase</fullName>
    </submittedName>
</protein>
<reference evidence="3 4" key="1">
    <citation type="submission" date="2024-03" db="EMBL/GenBank/DDBJ databases">
        <title>Complete genome sequence of the green alga Chloropicon roscoffensis RCC1871.</title>
        <authorList>
            <person name="Lemieux C."/>
            <person name="Pombert J.-F."/>
            <person name="Otis C."/>
            <person name="Turmel M."/>
        </authorList>
    </citation>
    <scope>NUCLEOTIDE SEQUENCE [LARGE SCALE GENOMIC DNA]</scope>
    <source>
        <strain evidence="3 4">RCC1871</strain>
    </source>
</reference>
<name>A0AAX4P416_9CHLO</name>
<dbReference type="CDD" id="cd02440">
    <property type="entry name" value="AdoMet_MTases"/>
    <property type="match status" value="1"/>
</dbReference>
<keyword evidence="4" id="KW-1185">Reference proteome</keyword>
<dbReference type="InterPro" id="IPR029063">
    <property type="entry name" value="SAM-dependent_MTases_sf"/>
</dbReference>